<evidence type="ECO:0000313" key="1">
    <source>
        <dbReference type="EMBL" id="WZN43545.1"/>
    </source>
</evidence>
<proteinExistence type="predicted"/>
<dbReference type="RefSeq" id="WP_341838350.1">
    <property type="nucleotide sequence ID" value="NZ_CP149822.1"/>
</dbReference>
<dbReference type="Proteomes" id="UP001485459">
    <property type="component" value="Chromosome"/>
</dbReference>
<dbReference type="EMBL" id="CP149822">
    <property type="protein sequence ID" value="WZN43545.1"/>
    <property type="molecule type" value="Genomic_DNA"/>
</dbReference>
<gene>
    <name evidence="1" type="ORF">WJU16_10955</name>
</gene>
<organism evidence="1 2">
    <name type="scientific">Chitinophaga pollutisoli</name>
    <dbReference type="NCBI Taxonomy" id="3133966"/>
    <lineage>
        <taxon>Bacteria</taxon>
        <taxon>Pseudomonadati</taxon>
        <taxon>Bacteroidota</taxon>
        <taxon>Chitinophagia</taxon>
        <taxon>Chitinophagales</taxon>
        <taxon>Chitinophagaceae</taxon>
        <taxon>Chitinophaga</taxon>
    </lineage>
</organism>
<reference evidence="2" key="1">
    <citation type="submission" date="2024-03" db="EMBL/GenBank/DDBJ databases">
        <title>Chitinophaga horti sp. nov., isolated from garden soil.</title>
        <authorList>
            <person name="Lee D.S."/>
            <person name="Han D.M."/>
            <person name="Baek J.H."/>
            <person name="Choi D.G."/>
            <person name="Jeon J.H."/>
            <person name="Jeon C.O."/>
        </authorList>
    </citation>
    <scope>NUCLEOTIDE SEQUENCE [LARGE SCALE GENOMIC DNA]</scope>
    <source>
        <strain evidence="2">GPA1</strain>
    </source>
</reference>
<name>A0ABZ2YUN0_9BACT</name>
<evidence type="ECO:0000313" key="2">
    <source>
        <dbReference type="Proteomes" id="UP001485459"/>
    </source>
</evidence>
<protein>
    <submittedName>
        <fullName evidence="1">Uncharacterized protein</fullName>
    </submittedName>
</protein>
<sequence length="118" mass="13062">MITFIGRLGNVIAYTRNGRHYLRTCPKRVRQTAGSRRAAQWFGAASRKGALIRSAVTPDLDNDCDGSLVNRLNSAIVHAGQNNHSGLTGFRFNPCTDNGMFFSRPPGCLLRLQAKARW</sequence>
<accession>A0ABZ2YUN0</accession>
<keyword evidence="2" id="KW-1185">Reference proteome</keyword>